<dbReference type="PROSITE" id="PS50103">
    <property type="entry name" value="ZF_C3H1"/>
    <property type="match status" value="1"/>
</dbReference>
<organism evidence="3 4">
    <name type="scientific">Macrostomum lignano</name>
    <dbReference type="NCBI Taxonomy" id="282301"/>
    <lineage>
        <taxon>Eukaryota</taxon>
        <taxon>Metazoa</taxon>
        <taxon>Spiralia</taxon>
        <taxon>Lophotrochozoa</taxon>
        <taxon>Platyhelminthes</taxon>
        <taxon>Rhabditophora</taxon>
        <taxon>Macrostomorpha</taxon>
        <taxon>Macrostomida</taxon>
        <taxon>Macrostomidae</taxon>
        <taxon>Macrostomum</taxon>
    </lineage>
</organism>
<keyword evidence="1" id="KW-0862">Zinc</keyword>
<feature type="zinc finger region" description="C3H1-type" evidence="1">
    <location>
        <begin position="308"/>
        <end position="331"/>
    </location>
</feature>
<dbReference type="Gene3D" id="3.30.1370.210">
    <property type="match status" value="1"/>
</dbReference>
<dbReference type="AlphaFoldDB" id="A0A1I8F678"/>
<feature type="domain" description="C3H1-type" evidence="2">
    <location>
        <begin position="308"/>
        <end position="331"/>
    </location>
</feature>
<keyword evidence="3" id="KW-1185">Reference proteome</keyword>
<keyword evidence="1" id="KW-0479">Metal-binding</keyword>
<name>A0A1I8F678_9PLAT</name>
<dbReference type="InterPro" id="IPR000571">
    <property type="entry name" value="Znf_CCCH"/>
</dbReference>
<evidence type="ECO:0000313" key="4">
    <source>
        <dbReference type="WBParaSite" id="maker-unitig_22028-snap-gene-0.1-mRNA-1"/>
    </source>
</evidence>
<sequence length="441" mass="46322">VTEKMNENSKIDLMELLCQLQASINARTLPPGGGLAAKPWWRACTRSGTQNTSPTIRAAPTSQRVANFARDKEIVFGALGAPHFDTPAALTSAPASEPPKPDLLQPLIDARPRLLRPAPLTDCRPGSRCADAAACDSVGLEQLRSSCLSAERHPACIVVPRPPGSALTLPPPVRYLGSPSLPQLQLSSCSVCQSDNCASSSAISDFCPKSTLTGLFGNPAQPMGAAPDQVAQRKLLAGLQRPVCRPPCRLSAPSAVSTLPELRSAPKKLQKQQTAEAEMTSQQEAAAAAALSLMTGAGGGPLADAGGLPREFQRNKCSRTDDECRFAHPPAHVEGAAERPRGLLPMTPSRASASAGSRHASTCTRRSTCENSCCRMAGRTSSSRNLQMQMLSQSFAVGQYIPISAGVVQYIPISAGLGYPCSPLRVLICVSATRPAFAALL</sequence>
<proteinExistence type="predicted"/>
<dbReference type="GO" id="GO:0008270">
    <property type="term" value="F:zinc ion binding"/>
    <property type="evidence" value="ECO:0007669"/>
    <property type="project" value="UniProtKB-KW"/>
</dbReference>
<dbReference type="Proteomes" id="UP000095280">
    <property type="component" value="Unplaced"/>
</dbReference>
<protein>
    <submittedName>
        <fullName evidence="4">C3H1-type domain-containing protein</fullName>
    </submittedName>
</protein>
<evidence type="ECO:0000256" key="1">
    <source>
        <dbReference type="PROSITE-ProRule" id="PRU00723"/>
    </source>
</evidence>
<reference evidence="4" key="1">
    <citation type="submission" date="2016-11" db="UniProtKB">
        <authorList>
            <consortium name="WormBaseParasite"/>
        </authorList>
    </citation>
    <scope>IDENTIFICATION</scope>
</reference>
<accession>A0A1I8F678</accession>
<evidence type="ECO:0000313" key="3">
    <source>
        <dbReference type="Proteomes" id="UP000095280"/>
    </source>
</evidence>
<evidence type="ECO:0000259" key="2">
    <source>
        <dbReference type="PROSITE" id="PS50103"/>
    </source>
</evidence>
<dbReference type="WBParaSite" id="maker-unitig_22028-snap-gene-0.1-mRNA-1">
    <property type="protein sequence ID" value="maker-unitig_22028-snap-gene-0.1-mRNA-1"/>
    <property type="gene ID" value="maker-unitig_22028-snap-gene-0.1"/>
</dbReference>
<keyword evidence="1" id="KW-0863">Zinc-finger</keyword>